<organism evidence="1 2">
    <name type="scientific">Mucilaginibacter litoreus</name>
    <dbReference type="NCBI Taxonomy" id="1048221"/>
    <lineage>
        <taxon>Bacteria</taxon>
        <taxon>Pseudomonadati</taxon>
        <taxon>Bacteroidota</taxon>
        <taxon>Sphingobacteriia</taxon>
        <taxon>Sphingobacteriales</taxon>
        <taxon>Sphingobacteriaceae</taxon>
        <taxon>Mucilaginibacter</taxon>
    </lineage>
</organism>
<gene>
    <name evidence="1" type="ORF">ACFQZX_00230</name>
</gene>
<dbReference type="RefSeq" id="WP_377110730.1">
    <property type="nucleotide sequence ID" value="NZ_JBHTHZ010000001.1"/>
</dbReference>
<evidence type="ECO:0000313" key="2">
    <source>
        <dbReference type="Proteomes" id="UP001597010"/>
    </source>
</evidence>
<proteinExistence type="predicted"/>
<name>A0ABW3ALZ6_9SPHI</name>
<sequence>MNFISRNPDKTFSKVTYKEAQILVNAQDVSGETISRVRALCDQHHLNTNAGFKCKRFYYLRGIRWQAPYGQVLTGFLETEVLPSELFEIVHCLSFWNQEAQRMYAINAHQGETLQNFVLRCIAADCRAFVKPYAELFITDRDETQVWVSHRTTEERILLIQFLEDRV</sequence>
<evidence type="ECO:0000313" key="1">
    <source>
        <dbReference type="EMBL" id="MFD0792017.1"/>
    </source>
</evidence>
<protein>
    <submittedName>
        <fullName evidence="1">Uncharacterized protein</fullName>
    </submittedName>
</protein>
<reference evidence="2" key="1">
    <citation type="journal article" date="2019" name="Int. J. Syst. Evol. Microbiol.">
        <title>The Global Catalogue of Microorganisms (GCM) 10K type strain sequencing project: providing services to taxonomists for standard genome sequencing and annotation.</title>
        <authorList>
            <consortium name="The Broad Institute Genomics Platform"/>
            <consortium name="The Broad Institute Genome Sequencing Center for Infectious Disease"/>
            <person name="Wu L."/>
            <person name="Ma J."/>
        </authorList>
    </citation>
    <scope>NUCLEOTIDE SEQUENCE [LARGE SCALE GENOMIC DNA]</scope>
    <source>
        <strain evidence="2">CCUG 61484</strain>
    </source>
</reference>
<accession>A0ABW3ALZ6</accession>
<comment type="caution">
    <text evidence="1">The sequence shown here is derived from an EMBL/GenBank/DDBJ whole genome shotgun (WGS) entry which is preliminary data.</text>
</comment>
<dbReference type="Proteomes" id="UP001597010">
    <property type="component" value="Unassembled WGS sequence"/>
</dbReference>
<keyword evidence="2" id="KW-1185">Reference proteome</keyword>
<dbReference type="EMBL" id="JBHTHZ010000001">
    <property type="protein sequence ID" value="MFD0792017.1"/>
    <property type="molecule type" value="Genomic_DNA"/>
</dbReference>